<reference evidence="1 2" key="1">
    <citation type="journal article" date="2015" name="Genome Announc.">
        <title>Expanding the biotechnology potential of lactobacilli through comparative genomics of 213 strains and associated genera.</title>
        <authorList>
            <person name="Sun Z."/>
            <person name="Harris H.M."/>
            <person name="McCann A."/>
            <person name="Guo C."/>
            <person name="Argimon S."/>
            <person name="Zhang W."/>
            <person name="Yang X."/>
            <person name="Jeffery I.B."/>
            <person name="Cooney J.C."/>
            <person name="Kagawa T.F."/>
            <person name="Liu W."/>
            <person name="Song Y."/>
            <person name="Salvetti E."/>
            <person name="Wrobel A."/>
            <person name="Rasinkangas P."/>
            <person name="Parkhill J."/>
            <person name="Rea M.C."/>
            <person name="O'Sullivan O."/>
            <person name="Ritari J."/>
            <person name="Douillard F.P."/>
            <person name="Paul Ross R."/>
            <person name="Yang R."/>
            <person name="Briner A.E."/>
            <person name="Felis G.E."/>
            <person name="de Vos W.M."/>
            <person name="Barrangou R."/>
            <person name="Klaenhammer T.R."/>
            <person name="Caufield P.W."/>
            <person name="Cui Y."/>
            <person name="Zhang H."/>
            <person name="O'Toole P.W."/>
        </authorList>
    </citation>
    <scope>NUCLEOTIDE SEQUENCE [LARGE SCALE GENOMIC DNA]</scope>
    <source>
        <strain evidence="1 2">DSM 17757</strain>
    </source>
</reference>
<dbReference type="NCBIfam" id="TIGR01863">
    <property type="entry name" value="cas_Csd1"/>
    <property type="match status" value="1"/>
</dbReference>
<dbReference type="STRING" id="319652.IV80_GL001730"/>
<comment type="caution">
    <text evidence="1">The sequence shown here is derived from an EMBL/GenBank/DDBJ whole genome shotgun (WGS) entry which is preliminary data.</text>
</comment>
<dbReference type="PATRIC" id="fig|319652.3.peg.1753"/>
<organism evidence="1 2">
    <name type="scientific">Pediococcus cellicola</name>
    <dbReference type="NCBI Taxonomy" id="319652"/>
    <lineage>
        <taxon>Bacteria</taxon>
        <taxon>Bacillati</taxon>
        <taxon>Bacillota</taxon>
        <taxon>Bacilli</taxon>
        <taxon>Lactobacillales</taxon>
        <taxon>Lactobacillaceae</taxon>
        <taxon>Pediococcus</taxon>
    </lineage>
</organism>
<dbReference type="InterPro" id="IPR010144">
    <property type="entry name" value="CRISPR-assoc_prot_Csd1-typ"/>
</dbReference>
<gene>
    <name evidence="1" type="ORF">IV80_GL001730</name>
</gene>
<evidence type="ECO:0008006" key="3">
    <source>
        <dbReference type="Google" id="ProtNLM"/>
    </source>
</evidence>
<proteinExistence type="predicted"/>
<dbReference type="Pfam" id="PF09709">
    <property type="entry name" value="Cas_Csd1"/>
    <property type="match status" value="1"/>
</dbReference>
<protein>
    <recommendedName>
        <fullName evidence="3">CRISPR-associated protein, Csd1 family</fullName>
    </recommendedName>
</protein>
<sequence>MTVFQDLVKVYDANQDMIGKFEQDQFKNDYTLLPASHISVRVQIEVTVNKDGQFYTARRLDKPGETTVIPATIHSANRASNIAAHPLQDKIKYVAGDYSEYATNDKKAKAYHEAYQNIFEQWVQSKFSNVRLKALEKYQEKNALIKDLVSAGVVTLDSGQLSSKDKDAYVRFDVYDDNPESIWRDTGMYKSWTDFYSQLLKEKTPLNVDYLTGKLVPTTKLIEKNINPVTSGAKLISANDSSNFTYRGMFLGDDFYSIGYLESQKMTHALKWLIQRQALKSDSRVYLFWSDGDGNDSVAQAAKSLTNGIPDWQAQKLQLLSQSDDQGDTGQQIAYAYNSRLLGLTSDIEYGKLVHIIFLDAATTGRMATVYYNFMDTKAFKENIENWAKNCGVTINDTHGQHIHTPTINQLISSAYKVGRGGQRYETLKKHALGKMIIAITTGQSISDDLLTAIQHRLTKPQGYDALHQWYNDLYNFTAAFNYNQKGGKKNMALNLENHDRSYLFGRLLALANDMEERVLYQRQSANPNVSSRLTTALRFMTNFANQPATTWKRINESIVQSYLGSLSAGSQHYYLNQLTDILDLLEDHGMTDEPLKPQYLTGFASQYVYNHKKQDKKTSQQAEA</sequence>
<dbReference type="OrthoDB" id="5389988at2"/>
<dbReference type="AlphaFoldDB" id="A0A0R2ILJ9"/>
<evidence type="ECO:0000313" key="2">
    <source>
        <dbReference type="Proteomes" id="UP000051568"/>
    </source>
</evidence>
<name>A0A0R2ILJ9_9LACO</name>
<dbReference type="RefSeq" id="WP_057751540.1">
    <property type="nucleotide sequence ID" value="NZ_BJVH01000009.1"/>
</dbReference>
<dbReference type="Proteomes" id="UP000051568">
    <property type="component" value="Unassembled WGS sequence"/>
</dbReference>
<evidence type="ECO:0000313" key="1">
    <source>
        <dbReference type="EMBL" id="KRN65887.1"/>
    </source>
</evidence>
<keyword evidence="2" id="KW-1185">Reference proteome</keyword>
<accession>A0A0R2ILJ9</accession>
<dbReference type="EMBL" id="JQBR01000007">
    <property type="protein sequence ID" value="KRN65887.1"/>
    <property type="molecule type" value="Genomic_DNA"/>
</dbReference>